<dbReference type="Pfam" id="PF00291">
    <property type="entry name" value="PALP"/>
    <property type="match status" value="1"/>
</dbReference>
<evidence type="ECO:0000256" key="5">
    <source>
        <dbReference type="ARBA" id="ARBA00022679"/>
    </source>
</evidence>
<dbReference type="FunFam" id="3.40.50.1100:FF:000006">
    <property type="entry name" value="Cysteine synthase"/>
    <property type="match status" value="1"/>
</dbReference>
<dbReference type="OrthoDB" id="9805733at2"/>
<sequence length="306" mass="32968">MLIHSITQAVRDTPLLELAHIKVPNGNKIYGKCEYANPAGGLKDRTGIYMIEQAQKNGILKENSVIVEATAGNTGLGLALATLHTPYRLILVIPEHFSKQKQSLIRALGAEVINTPQEQGIQGALDKADELLSQIPNALSLGQFENGDNPKAHYFHTAREIYSELNGKIDYFIAGAGSGGSFSGIAKYLKEQNPSIKTMLCDPLGSHIGGFGKEDEGVCSHIEGIGNKTTPKTMDSTLVDKVLKISDAEAIEGVKTLSLKEGVLAGISSGACFMAALKLANEVYNSHIVTIFADRLERYIDERGIF</sequence>
<dbReference type="InterPro" id="IPR050214">
    <property type="entry name" value="Cys_Synth/Cystath_Beta-Synth"/>
</dbReference>
<keyword evidence="5" id="KW-0808">Transferase</keyword>
<dbReference type="InterPro" id="IPR036052">
    <property type="entry name" value="TrpB-like_PALP_sf"/>
</dbReference>
<dbReference type="AlphaFoldDB" id="V8C8Z6"/>
<protein>
    <recommendedName>
        <fullName evidence="3">cysteine synthase</fullName>
        <ecNumber evidence="3">2.5.1.47</ecNumber>
    </recommendedName>
</protein>
<organism evidence="10 11">
    <name type="scientific">Helicobacter macacae MIT 99-5501</name>
    <dbReference type="NCBI Taxonomy" id="1357400"/>
    <lineage>
        <taxon>Bacteria</taxon>
        <taxon>Pseudomonadati</taxon>
        <taxon>Campylobacterota</taxon>
        <taxon>Epsilonproteobacteria</taxon>
        <taxon>Campylobacterales</taxon>
        <taxon>Helicobacteraceae</taxon>
        <taxon>Helicobacter</taxon>
    </lineage>
</organism>
<dbReference type="HOGENOM" id="CLU_021018_1_0_7"/>
<dbReference type="EMBL" id="AZJI01000005">
    <property type="protein sequence ID" value="ETD23231.1"/>
    <property type="molecule type" value="Genomic_DNA"/>
</dbReference>
<evidence type="ECO:0000256" key="3">
    <source>
        <dbReference type="ARBA" id="ARBA00012681"/>
    </source>
</evidence>
<proteinExistence type="inferred from homology"/>
<evidence type="ECO:0000256" key="4">
    <source>
        <dbReference type="ARBA" id="ARBA00022605"/>
    </source>
</evidence>
<name>V8C8Z6_9HELI</name>
<keyword evidence="4" id="KW-0028">Amino-acid biosynthesis</keyword>
<dbReference type="EC" id="2.5.1.47" evidence="3"/>
<feature type="domain" description="Tryptophan synthase beta chain-like PALP" evidence="9">
    <location>
        <begin position="6"/>
        <end position="294"/>
    </location>
</feature>
<dbReference type="PATRIC" id="fig|1357400.3.peg.1408"/>
<evidence type="ECO:0000256" key="7">
    <source>
        <dbReference type="ARBA" id="ARBA00023192"/>
    </source>
</evidence>
<comment type="caution">
    <text evidence="10">The sequence shown here is derived from an EMBL/GenBank/DDBJ whole genome shotgun (WGS) entry which is preliminary data.</text>
</comment>
<dbReference type="GO" id="GO:0004124">
    <property type="term" value="F:cysteine synthase activity"/>
    <property type="evidence" value="ECO:0007669"/>
    <property type="project" value="UniProtKB-EC"/>
</dbReference>
<accession>V8C8Z6</accession>
<comment type="similarity">
    <text evidence="2">Belongs to the cysteine synthase/cystathionine beta-synthase family.</text>
</comment>
<dbReference type="CDD" id="cd01561">
    <property type="entry name" value="CBS_like"/>
    <property type="match status" value="1"/>
</dbReference>
<dbReference type="STRING" id="1357400.HMPREF2086_01030"/>
<dbReference type="InterPro" id="IPR001926">
    <property type="entry name" value="TrpB-like_PALP"/>
</dbReference>
<comment type="cofactor">
    <cofactor evidence="1">
        <name>pyridoxal 5'-phosphate</name>
        <dbReference type="ChEBI" id="CHEBI:597326"/>
    </cofactor>
</comment>
<evidence type="ECO:0000313" key="11">
    <source>
        <dbReference type="Proteomes" id="UP000018731"/>
    </source>
</evidence>
<evidence type="ECO:0000256" key="2">
    <source>
        <dbReference type="ARBA" id="ARBA00007103"/>
    </source>
</evidence>
<evidence type="ECO:0000256" key="6">
    <source>
        <dbReference type="ARBA" id="ARBA00022898"/>
    </source>
</evidence>
<dbReference type="eggNOG" id="COG0031">
    <property type="taxonomic scope" value="Bacteria"/>
</dbReference>
<dbReference type="SUPFAM" id="SSF53686">
    <property type="entry name" value="Tryptophan synthase beta subunit-like PLP-dependent enzymes"/>
    <property type="match status" value="1"/>
</dbReference>
<keyword evidence="6" id="KW-0663">Pyridoxal phosphate</keyword>
<comment type="catalytic activity">
    <reaction evidence="8">
        <text>O-acetyl-L-serine + hydrogen sulfide = L-cysteine + acetate</text>
        <dbReference type="Rhea" id="RHEA:14829"/>
        <dbReference type="ChEBI" id="CHEBI:29919"/>
        <dbReference type="ChEBI" id="CHEBI:30089"/>
        <dbReference type="ChEBI" id="CHEBI:35235"/>
        <dbReference type="ChEBI" id="CHEBI:58340"/>
        <dbReference type="EC" id="2.5.1.47"/>
    </reaction>
</comment>
<dbReference type="Gene3D" id="3.40.50.1100">
    <property type="match status" value="2"/>
</dbReference>
<evidence type="ECO:0000259" key="9">
    <source>
        <dbReference type="Pfam" id="PF00291"/>
    </source>
</evidence>
<gene>
    <name evidence="10" type="ORF">HMPREF2086_01030</name>
</gene>
<dbReference type="Proteomes" id="UP000018731">
    <property type="component" value="Unassembled WGS sequence"/>
</dbReference>
<dbReference type="PANTHER" id="PTHR10314">
    <property type="entry name" value="CYSTATHIONINE BETA-SYNTHASE"/>
    <property type="match status" value="1"/>
</dbReference>
<keyword evidence="7" id="KW-0198">Cysteine biosynthesis</keyword>
<keyword evidence="11" id="KW-1185">Reference proteome</keyword>
<evidence type="ECO:0000256" key="8">
    <source>
        <dbReference type="ARBA" id="ARBA00047931"/>
    </source>
</evidence>
<dbReference type="RefSeq" id="WP_023927756.1">
    <property type="nucleotide sequence ID" value="NZ_KI669454.1"/>
</dbReference>
<reference evidence="10 11" key="1">
    <citation type="journal article" date="2014" name="Genome Announc.">
        <title>Draft genome sequences of six enterohepatic helicobacter species isolated from humans and one from rhesus macaques.</title>
        <authorList>
            <person name="Shen Z."/>
            <person name="Sheh A."/>
            <person name="Young S.K."/>
            <person name="Abouelliel A."/>
            <person name="Ward D.V."/>
            <person name="Earl A.M."/>
            <person name="Fox J.G."/>
        </authorList>
    </citation>
    <scope>NUCLEOTIDE SEQUENCE [LARGE SCALE GENOMIC DNA]</scope>
    <source>
        <strain evidence="10 11">MIT 99-5501</strain>
    </source>
</reference>
<evidence type="ECO:0000256" key="1">
    <source>
        <dbReference type="ARBA" id="ARBA00001933"/>
    </source>
</evidence>
<evidence type="ECO:0000313" key="10">
    <source>
        <dbReference type="EMBL" id="ETD23231.1"/>
    </source>
</evidence>